<dbReference type="GeneID" id="77926957"/>
<dbReference type="RefSeq" id="YP_010651322.1">
    <property type="nucleotide sequence ID" value="NC_070781.1"/>
</dbReference>
<reference evidence="1" key="1">
    <citation type="submission" date="2021-12" db="EMBL/GenBank/DDBJ databases">
        <authorList>
            <person name="Khadka S."/>
            <person name="Uribe D.A."/>
            <person name="Klipsch I.N."/>
            <person name="Rene S.R."/>
            <person name="Jimenez M.L."/>
            <person name="Saini B.K."/>
            <person name="Zugasti M."/>
            <person name="Bullon R.M."/>
            <person name="Sharp C.D."/>
            <person name="Kapinga K.O."/>
            <person name="Warner C.P."/>
            <person name="Sarinana J."/>
            <person name="Jimenez A."/>
            <person name="Layton S.R."/>
            <person name="Nayek S."/>
            <person name="Hughes L.E."/>
            <person name="Garlena R.A."/>
            <person name="Russell D.A."/>
            <person name="Jacobs-Sera D."/>
            <person name="Hatfull G.F."/>
        </authorList>
    </citation>
    <scope>NUCLEOTIDE SEQUENCE</scope>
</reference>
<gene>
    <name evidence="1" type="primary">239</name>
    <name evidence="1" type="ORF">SEA_TOMAS_239</name>
</gene>
<dbReference type="EMBL" id="OL829978">
    <property type="protein sequence ID" value="UMO76383.1"/>
    <property type="molecule type" value="Genomic_DNA"/>
</dbReference>
<dbReference type="KEGG" id="vg:77926957"/>
<proteinExistence type="predicted"/>
<dbReference type="Proteomes" id="UP001202581">
    <property type="component" value="Segment"/>
</dbReference>
<name>A0AA49H0Y0_9CAUD</name>
<evidence type="ECO:0000313" key="2">
    <source>
        <dbReference type="Proteomes" id="UP001202581"/>
    </source>
</evidence>
<keyword evidence="2" id="KW-1185">Reference proteome</keyword>
<evidence type="ECO:0000313" key="1">
    <source>
        <dbReference type="EMBL" id="UMO76383.1"/>
    </source>
</evidence>
<organism evidence="1 2">
    <name type="scientific">Streptomyces phage Tomas</name>
    <dbReference type="NCBI Taxonomy" id="2914443"/>
    <lineage>
        <taxon>Viruses</taxon>
        <taxon>Duplodnaviria</taxon>
        <taxon>Heunggongvirae</taxon>
        <taxon>Uroviricota</taxon>
        <taxon>Caudoviricetes</taxon>
        <taxon>Stanwilliamsviridae</taxon>
        <taxon>Boydwoodruffvirinae</taxon>
        <taxon>Tomasvirus</taxon>
        <taxon>Tomasvirus tomas</taxon>
    </lineage>
</organism>
<sequence>MFFEDETSTSQCIEELTREIWETIKMVLKSTATSDEIAGAAERAKFLRLYIERYRSKKFKSLTDTELWLAQEVADAVEDLIDN</sequence>
<protein>
    <submittedName>
        <fullName evidence="1">Uncharacterized protein</fullName>
    </submittedName>
</protein>
<accession>A0AA49H0Y0</accession>